<evidence type="ECO:0000313" key="3">
    <source>
        <dbReference type="EMBL" id="MBN3312815.1"/>
    </source>
</evidence>
<feature type="compositionally biased region" description="Basic and acidic residues" evidence="1">
    <location>
        <begin position="517"/>
        <end position="539"/>
    </location>
</feature>
<feature type="domain" description="DH" evidence="2">
    <location>
        <begin position="51"/>
        <end position="236"/>
    </location>
</feature>
<proteinExistence type="predicted"/>
<reference evidence="3" key="1">
    <citation type="journal article" date="2021" name="Cell">
        <title>Tracing the genetic footprints of vertebrate landing in non-teleost ray-finned fishes.</title>
        <authorList>
            <person name="Bi X."/>
            <person name="Wang K."/>
            <person name="Yang L."/>
            <person name="Pan H."/>
            <person name="Jiang H."/>
            <person name="Wei Q."/>
            <person name="Fang M."/>
            <person name="Yu H."/>
            <person name="Zhu C."/>
            <person name="Cai Y."/>
            <person name="He Y."/>
            <person name="Gan X."/>
            <person name="Zeng H."/>
            <person name="Yu D."/>
            <person name="Zhu Y."/>
            <person name="Jiang H."/>
            <person name="Qiu Q."/>
            <person name="Yang H."/>
            <person name="Zhang Y.E."/>
            <person name="Wang W."/>
            <person name="Zhu M."/>
            <person name="He S."/>
            <person name="Zhang G."/>
        </authorList>
    </citation>
    <scope>NUCLEOTIDE SEQUENCE</scope>
    <source>
        <strain evidence="3">Allg_001</strain>
    </source>
</reference>
<dbReference type="InterPro" id="IPR000219">
    <property type="entry name" value="DH_dom"/>
</dbReference>
<accession>A0A8J7NH20</accession>
<feature type="compositionally biased region" description="Basic and acidic residues" evidence="1">
    <location>
        <begin position="556"/>
        <end position="581"/>
    </location>
</feature>
<dbReference type="InterPro" id="IPR035899">
    <property type="entry name" value="DBL_dom_sf"/>
</dbReference>
<feature type="region of interest" description="Disordered" evidence="1">
    <location>
        <begin position="442"/>
        <end position="607"/>
    </location>
</feature>
<feature type="compositionally biased region" description="Basic and acidic residues" evidence="1">
    <location>
        <begin position="367"/>
        <end position="377"/>
    </location>
</feature>
<dbReference type="PROSITE" id="PS50010">
    <property type="entry name" value="DH_2"/>
    <property type="match status" value="1"/>
</dbReference>
<evidence type="ECO:0000259" key="2">
    <source>
        <dbReference type="PROSITE" id="PS50010"/>
    </source>
</evidence>
<dbReference type="Gene3D" id="1.20.900.10">
    <property type="entry name" value="Dbl homology (DH) domain"/>
    <property type="match status" value="1"/>
</dbReference>
<feature type="non-terminal residue" evidence="3">
    <location>
        <position position="1"/>
    </location>
</feature>
<feature type="non-terminal residue" evidence="3">
    <location>
        <position position="638"/>
    </location>
</feature>
<keyword evidence="4" id="KW-1185">Reference proteome</keyword>
<comment type="caution">
    <text evidence="3">The sequence shown here is derived from an EMBL/GenBank/DDBJ whole genome shotgun (WGS) entry which is preliminary data.</text>
</comment>
<sequence>MSVDTCLQCLIHDCMSAVSPEQEGGSHQRGLCKSPVWGDCAEALSVQDMGKRQNSALELLESERMYVSYLSLLLKANITFNGSEAVHVKDKRLFPSSLRFLIQQHLELLHALQERLLKSQWQGIVGDVFMKLASKESDFLDYYVAYLKELPECLSAVNMYCASSFKAASLLEGDGNGDELRPSLHALLLQPVQRIPEYLLLLQNLWKHTEPEHPDYYLLLICIQQFRAFTSQCGQLLLHNEELLRHDRRDLKSHGKCMCQSHPVRVHYLLCVRLTTKHLFRTADCGVKSEELSSTISPSSALLQRASQVKRSKQKLLEQMQSKRAQDWEGATRQYDLAKNVSQEFFFSPEVEPRLRSPALQSIPEMEQEHGSSERLPCKGLPPGDGVGEFLLPGEAPALDSLYEDRDSLHDVSLLDNGSTASSNSSVDMAFARCSRGYAGEACGGGHRPPGRGCASPEEPGPRRSRPPQAVQRKSKSLNGLQLDSPGGAPSHSPQGSAAGGPHAKLERQSSKGSVPRRAEAERRAAAAEEGFNRDRDKVPLPSPSHQRGQVWCEESPWRSRPEDHGQTAFSERSRKQDQKGGFRSSFKKLFKKKSGGTDIKEKANEKPISEPLVFSDQEILKTPRTARIGEIDRGTAV</sequence>
<dbReference type="PANTHER" id="PTHR46944:SF1">
    <property type="entry name" value="RHO GUANINE NUCLEOTIDE EXCHANGE FACTOR 33"/>
    <property type="match status" value="1"/>
</dbReference>
<gene>
    <name evidence="3" type="primary">Arhgef33</name>
    <name evidence="3" type="ORF">GTO95_0015720</name>
</gene>
<organism evidence="3 4">
    <name type="scientific">Atractosteus spatula</name>
    <name type="common">Alligator gar</name>
    <name type="synonym">Lepisosteus spatula</name>
    <dbReference type="NCBI Taxonomy" id="7917"/>
    <lineage>
        <taxon>Eukaryota</taxon>
        <taxon>Metazoa</taxon>
        <taxon>Chordata</taxon>
        <taxon>Craniata</taxon>
        <taxon>Vertebrata</taxon>
        <taxon>Euteleostomi</taxon>
        <taxon>Actinopterygii</taxon>
        <taxon>Neopterygii</taxon>
        <taxon>Holostei</taxon>
        <taxon>Semionotiformes</taxon>
        <taxon>Lepisosteidae</taxon>
        <taxon>Atractosteus</taxon>
    </lineage>
</organism>
<evidence type="ECO:0000313" key="4">
    <source>
        <dbReference type="Proteomes" id="UP000736164"/>
    </source>
</evidence>
<protein>
    <submittedName>
        <fullName evidence="3">ARG33 factor</fullName>
    </submittedName>
</protein>
<feature type="compositionally biased region" description="Basic residues" evidence="1">
    <location>
        <begin position="586"/>
        <end position="595"/>
    </location>
</feature>
<dbReference type="Proteomes" id="UP000736164">
    <property type="component" value="Unassembled WGS sequence"/>
</dbReference>
<feature type="region of interest" description="Disordered" evidence="1">
    <location>
        <begin position="364"/>
        <end position="390"/>
    </location>
</feature>
<dbReference type="SMART" id="SM00325">
    <property type="entry name" value="RhoGEF"/>
    <property type="match status" value="1"/>
</dbReference>
<dbReference type="SUPFAM" id="SSF48065">
    <property type="entry name" value="DBL homology domain (DH-domain)"/>
    <property type="match status" value="1"/>
</dbReference>
<dbReference type="EMBL" id="JAAWVO010008515">
    <property type="protein sequence ID" value="MBN3312815.1"/>
    <property type="molecule type" value="Genomic_DNA"/>
</dbReference>
<dbReference type="Pfam" id="PF00621">
    <property type="entry name" value="RhoGEF"/>
    <property type="match status" value="1"/>
</dbReference>
<dbReference type="AlphaFoldDB" id="A0A8J7NH20"/>
<dbReference type="InterPro" id="IPR042849">
    <property type="entry name" value="ARHGEF33"/>
</dbReference>
<name>A0A8J7NH20_ATRSP</name>
<evidence type="ECO:0000256" key="1">
    <source>
        <dbReference type="SAM" id="MobiDB-lite"/>
    </source>
</evidence>
<dbReference type="GO" id="GO:0005085">
    <property type="term" value="F:guanyl-nucleotide exchange factor activity"/>
    <property type="evidence" value="ECO:0007669"/>
    <property type="project" value="InterPro"/>
</dbReference>
<dbReference type="PANTHER" id="PTHR46944">
    <property type="entry name" value="RHO GUANINE NUCLEOTIDE EXCHANGE FACTOR 33"/>
    <property type="match status" value="1"/>
</dbReference>